<dbReference type="Pfam" id="PF13462">
    <property type="entry name" value="Thioredoxin_4"/>
    <property type="match status" value="1"/>
</dbReference>
<dbReference type="GO" id="GO:0016491">
    <property type="term" value="F:oxidoreductase activity"/>
    <property type="evidence" value="ECO:0007669"/>
    <property type="project" value="UniProtKB-KW"/>
</dbReference>
<gene>
    <name evidence="9" type="ORF">FSW04_05500</name>
</gene>
<evidence type="ECO:0000313" key="9">
    <source>
        <dbReference type="EMBL" id="QEC47096.1"/>
    </source>
</evidence>
<feature type="region of interest" description="Disordered" evidence="6">
    <location>
        <begin position="1"/>
        <end position="33"/>
    </location>
</feature>
<keyword evidence="10" id="KW-1185">Reference proteome</keyword>
<reference evidence="9 10" key="1">
    <citation type="journal article" date="2018" name="J. Microbiol.">
        <title>Baekduia soli gen. nov., sp. nov., a novel bacterium isolated from the soil of Baekdu Mountain and proposal of a novel family name, Baekduiaceae fam. nov.</title>
        <authorList>
            <person name="An D.S."/>
            <person name="Siddiqi M.Z."/>
            <person name="Kim K.H."/>
            <person name="Yu H.S."/>
            <person name="Im W.T."/>
        </authorList>
    </citation>
    <scope>NUCLEOTIDE SEQUENCE [LARGE SCALE GENOMIC DNA]</scope>
    <source>
        <strain evidence="9 10">BR7-21</strain>
    </source>
</reference>
<proteinExistence type="inferred from homology"/>
<evidence type="ECO:0000256" key="6">
    <source>
        <dbReference type="SAM" id="MobiDB-lite"/>
    </source>
</evidence>
<evidence type="ECO:0000256" key="1">
    <source>
        <dbReference type="ARBA" id="ARBA00005791"/>
    </source>
</evidence>
<dbReference type="InterPro" id="IPR036249">
    <property type="entry name" value="Thioredoxin-like_sf"/>
</dbReference>
<keyword evidence="4" id="KW-1015">Disulfide bond</keyword>
<dbReference type="Gene3D" id="3.40.30.10">
    <property type="entry name" value="Glutaredoxin"/>
    <property type="match status" value="1"/>
</dbReference>
<dbReference type="PROSITE" id="PS51352">
    <property type="entry name" value="THIOREDOXIN_2"/>
    <property type="match status" value="1"/>
</dbReference>
<dbReference type="OrthoDB" id="117402at2"/>
<sequence>MVHRQRHPHDRPGDRLRVAPGVQRRHPGHDRGVSRPVAALAGLLGVATAVVVVAILVSSRQDDAHAPTVARSDVTAVFRGIPQSGITLGDPAARVVLVEVADPQCPYCREFHTTTLPAIVRRYVATGKIRMQMRLTGFLGHDSVRGARALEAAGLQDRMWEAAARFYAAQGQENTGYVTDAFLRRVLGGVRGLDAGRALADRADPRVEAELGAVHSLERRYAVDSTPTLLIGRDVADLRKVSEQTPSIEQIGATIDAELAKST</sequence>
<protein>
    <recommendedName>
        <fullName evidence="8">Thioredoxin domain-containing protein</fullName>
    </recommendedName>
</protein>
<organism evidence="9 10">
    <name type="scientific">Baekduia soli</name>
    <dbReference type="NCBI Taxonomy" id="496014"/>
    <lineage>
        <taxon>Bacteria</taxon>
        <taxon>Bacillati</taxon>
        <taxon>Actinomycetota</taxon>
        <taxon>Thermoleophilia</taxon>
        <taxon>Solirubrobacterales</taxon>
        <taxon>Baekduiaceae</taxon>
        <taxon>Baekduia</taxon>
    </lineage>
</organism>
<keyword evidence="7" id="KW-0472">Membrane</keyword>
<dbReference type="InterPro" id="IPR012336">
    <property type="entry name" value="Thioredoxin-like_fold"/>
</dbReference>
<evidence type="ECO:0000259" key="8">
    <source>
        <dbReference type="PROSITE" id="PS51352"/>
    </source>
</evidence>
<dbReference type="Proteomes" id="UP000321805">
    <property type="component" value="Chromosome"/>
</dbReference>
<feature type="domain" description="Thioredoxin" evidence="8">
    <location>
        <begin position="55"/>
        <end position="260"/>
    </location>
</feature>
<feature type="transmembrane region" description="Helical" evidence="7">
    <location>
        <begin position="37"/>
        <end position="57"/>
    </location>
</feature>
<dbReference type="PANTHER" id="PTHR13887">
    <property type="entry name" value="GLUTATHIONE S-TRANSFERASE KAPPA"/>
    <property type="match status" value="1"/>
</dbReference>
<keyword evidence="7" id="KW-1133">Transmembrane helix</keyword>
<dbReference type="SUPFAM" id="SSF52833">
    <property type="entry name" value="Thioredoxin-like"/>
    <property type="match status" value="1"/>
</dbReference>
<evidence type="ECO:0000313" key="10">
    <source>
        <dbReference type="Proteomes" id="UP000321805"/>
    </source>
</evidence>
<evidence type="ECO:0000256" key="3">
    <source>
        <dbReference type="ARBA" id="ARBA00023002"/>
    </source>
</evidence>
<keyword evidence="2" id="KW-0732">Signal</keyword>
<dbReference type="PANTHER" id="PTHR13887:SF14">
    <property type="entry name" value="DISULFIDE BOND FORMATION PROTEIN D"/>
    <property type="match status" value="1"/>
</dbReference>
<accession>A0A5B8U264</accession>
<comment type="similarity">
    <text evidence="1">Belongs to the thioredoxin family. DsbA subfamily.</text>
</comment>
<dbReference type="InterPro" id="IPR013766">
    <property type="entry name" value="Thioredoxin_domain"/>
</dbReference>
<keyword evidence="5" id="KW-0676">Redox-active center</keyword>
<dbReference type="AlphaFoldDB" id="A0A5B8U264"/>
<evidence type="ECO:0000256" key="5">
    <source>
        <dbReference type="ARBA" id="ARBA00023284"/>
    </source>
</evidence>
<dbReference type="EMBL" id="CP042430">
    <property type="protein sequence ID" value="QEC47096.1"/>
    <property type="molecule type" value="Genomic_DNA"/>
</dbReference>
<keyword evidence="3" id="KW-0560">Oxidoreductase</keyword>
<dbReference type="KEGG" id="bsol:FSW04_05500"/>
<evidence type="ECO:0000256" key="7">
    <source>
        <dbReference type="SAM" id="Phobius"/>
    </source>
</evidence>
<keyword evidence="7" id="KW-0812">Transmembrane</keyword>
<name>A0A5B8U264_9ACTN</name>
<evidence type="ECO:0000256" key="4">
    <source>
        <dbReference type="ARBA" id="ARBA00023157"/>
    </source>
</evidence>
<evidence type="ECO:0000256" key="2">
    <source>
        <dbReference type="ARBA" id="ARBA00022729"/>
    </source>
</evidence>